<comment type="subcellular location">
    <subcellularLocation>
        <location evidence="1">Cell envelope</location>
    </subcellularLocation>
</comment>
<keyword evidence="3" id="KW-0732">Signal</keyword>
<feature type="transmembrane region" description="Helical" evidence="5">
    <location>
        <begin position="179"/>
        <end position="199"/>
    </location>
</feature>
<proteinExistence type="predicted"/>
<dbReference type="AlphaFoldDB" id="A0AAW4FYA0"/>
<sequence length="307" mass="32158">MDIAFFRSLFSIILLSILHGVLVRDPSPLSFNSQGRFRALCRNTLLTLCAWFCLATAVMAHASLTGAVPQDGTVLQAVPENFSLSFSEPVSPLVLSLVKPDGRSVALPDFVLRDKTLEIKPPAGLGSGTYVLSWRVVSEDGHPVSGSIVFSIGAPSSAPPVVVDAVDLQVRGALWLAKLGLYAGFFFGAGGVFALNFFIRDRSAARGFIGFMIVLGLVSVLASARFQGLDALGGALAQIADPQVWKAGFGTSFGSTVSVMAGALVLSGLAFLSSNARVSSLVSTTALLGDRCRSHSAVTPVRLSRNG</sequence>
<keyword evidence="5" id="KW-1133">Transmembrane helix</keyword>
<dbReference type="GO" id="GO:0006825">
    <property type="term" value="P:copper ion transport"/>
    <property type="evidence" value="ECO:0007669"/>
    <property type="project" value="InterPro"/>
</dbReference>
<feature type="transmembrane region" description="Helical" evidence="5">
    <location>
        <begin position="208"/>
        <end position="227"/>
    </location>
</feature>
<name>A0AAW4FYA0_9HYPH</name>
<keyword evidence="4" id="KW-0186">Copper</keyword>
<dbReference type="GO" id="GO:0042597">
    <property type="term" value="C:periplasmic space"/>
    <property type="evidence" value="ECO:0007669"/>
    <property type="project" value="InterPro"/>
</dbReference>
<evidence type="ECO:0000256" key="5">
    <source>
        <dbReference type="SAM" id="Phobius"/>
    </source>
</evidence>
<dbReference type="InterPro" id="IPR032694">
    <property type="entry name" value="CopC/D"/>
</dbReference>
<evidence type="ECO:0000313" key="7">
    <source>
        <dbReference type="EMBL" id="MBM3096292.1"/>
    </source>
</evidence>
<dbReference type="PANTHER" id="PTHR34820:SF4">
    <property type="entry name" value="INNER MEMBRANE PROTEIN YEBZ"/>
    <property type="match status" value="1"/>
</dbReference>
<protein>
    <recommendedName>
        <fullName evidence="6">CopC domain-containing protein</fullName>
    </recommendedName>
</protein>
<dbReference type="Proteomes" id="UP000744980">
    <property type="component" value="Unassembled WGS sequence"/>
</dbReference>
<evidence type="ECO:0000256" key="1">
    <source>
        <dbReference type="ARBA" id="ARBA00004196"/>
    </source>
</evidence>
<dbReference type="Gene3D" id="2.60.40.1220">
    <property type="match status" value="1"/>
</dbReference>
<dbReference type="RefSeq" id="WP_203530137.1">
    <property type="nucleotide sequence ID" value="NZ_CP083372.1"/>
</dbReference>
<dbReference type="InterPro" id="IPR014755">
    <property type="entry name" value="Cu-Rt/internalin_Ig-like"/>
</dbReference>
<evidence type="ECO:0000256" key="4">
    <source>
        <dbReference type="ARBA" id="ARBA00023008"/>
    </source>
</evidence>
<evidence type="ECO:0000313" key="8">
    <source>
        <dbReference type="Proteomes" id="UP000744980"/>
    </source>
</evidence>
<feature type="transmembrane region" description="Helical" evidence="5">
    <location>
        <begin position="44"/>
        <end position="64"/>
    </location>
</feature>
<gene>
    <name evidence="7" type="ORF">GFB56_37250</name>
</gene>
<dbReference type="GO" id="GO:0030313">
    <property type="term" value="C:cell envelope"/>
    <property type="evidence" value="ECO:0007669"/>
    <property type="project" value="UniProtKB-SubCell"/>
</dbReference>
<dbReference type="GO" id="GO:0005886">
    <property type="term" value="C:plasma membrane"/>
    <property type="evidence" value="ECO:0007669"/>
    <property type="project" value="TreeGrafter"/>
</dbReference>
<dbReference type="InterPro" id="IPR007348">
    <property type="entry name" value="CopC_dom"/>
</dbReference>
<keyword evidence="8" id="KW-1185">Reference proteome</keyword>
<dbReference type="Pfam" id="PF04234">
    <property type="entry name" value="CopC"/>
    <property type="match status" value="1"/>
</dbReference>
<dbReference type="SUPFAM" id="SSF81296">
    <property type="entry name" value="E set domains"/>
    <property type="match status" value="1"/>
</dbReference>
<dbReference type="InterPro" id="IPR014756">
    <property type="entry name" value="Ig_E-set"/>
</dbReference>
<accession>A0AAW4FYA0</accession>
<evidence type="ECO:0000259" key="6">
    <source>
        <dbReference type="Pfam" id="PF04234"/>
    </source>
</evidence>
<comment type="caution">
    <text evidence="7">The sequence shown here is derived from an EMBL/GenBank/DDBJ whole genome shotgun (WGS) entry which is preliminary data.</text>
</comment>
<keyword evidence="5" id="KW-0812">Transmembrane</keyword>
<feature type="transmembrane region" description="Helical" evidence="5">
    <location>
        <begin position="247"/>
        <end position="272"/>
    </location>
</feature>
<evidence type="ECO:0000256" key="2">
    <source>
        <dbReference type="ARBA" id="ARBA00022723"/>
    </source>
</evidence>
<keyword evidence="5" id="KW-0472">Membrane</keyword>
<feature type="domain" description="CopC" evidence="6">
    <location>
        <begin position="61"/>
        <end position="152"/>
    </location>
</feature>
<dbReference type="GO" id="GO:0005507">
    <property type="term" value="F:copper ion binding"/>
    <property type="evidence" value="ECO:0007669"/>
    <property type="project" value="InterPro"/>
</dbReference>
<dbReference type="GO" id="GO:0046688">
    <property type="term" value="P:response to copper ion"/>
    <property type="evidence" value="ECO:0007669"/>
    <property type="project" value="InterPro"/>
</dbReference>
<dbReference type="EMBL" id="WXFA01000087">
    <property type="protein sequence ID" value="MBM3096292.1"/>
    <property type="molecule type" value="Genomic_DNA"/>
</dbReference>
<evidence type="ECO:0000256" key="3">
    <source>
        <dbReference type="ARBA" id="ARBA00022729"/>
    </source>
</evidence>
<feature type="transmembrane region" description="Helical" evidence="5">
    <location>
        <begin position="6"/>
        <end position="23"/>
    </location>
</feature>
<keyword evidence="2" id="KW-0479">Metal-binding</keyword>
<dbReference type="PANTHER" id="PTHR34820">
    <property type="entry name" value="INNER MEMBRANE PROTEIN YEBZ"/>
    <property type="match status" value="1"/>
</dbReference>
<reference evidence="7 8" key="1">
    <citation type="submission" date="2020-01" db="EMBL/GenBank/DDBJ databases">
        <title>Draft genome assembly of Ensifer adhaerens T173.</title>
        <authorList>
            <person name="Craig J.E."/>
            <person name="Stinchcombe J.R."/>
        </authorList>
    </citation>
    <scope>NUCLEOTIDE SEQUENCE [LARGE SCALE GENOMIC DNA]</scope>
    <source>
        <strain evidence="7 8">T173</strain>
    </source>
</reference>
<organism evidence="7 8">
    <name type="scientific">Ensifer canadensis</name>
    <dbReference type="NCBI Taxonomy" id="555315"/>
    <lineage>
        <taxon>Bacteria</taxon>
        <taxon>Pseudomonadati</taxon>
        <taxon>Pseudomonadota</taxon>
        <taxon>Alphaproteobacteria</taxon>
        <taxon>Hyphomicrobiales</taxon>
        <taxon>Rhizobiaceae</taxon>
        <taxon>Sinorhizobium/Ensifer group</taxon>
        <taxon>Ensifer</taxon>
    </lineage>
</organism>